<accession>A0A834A3W7</accession>
<protein>
    <submittedName>
        <fullName evidence="2">Uncharacterized protein</fullName>
    </submittedName>
</protein>
<evidence type="ECO:0000313" key="3">
    <source>
        <dbReference type="Proteomes" id="UP000664940"/>
    </source>
</evidence>
<evidence type="ECO:0000313" key="2">
    <source>
        <dbReference type="EMBL" id="KAF6104099.1"/>
    </source>
</evidence>
<organism evidence="2 3">
    <name type="scientific">Phyllostomus discolor</name>
    <name type="common">pale spear-nosed bat</name>
    <dbReference type="NCBI Taxonomy" id="89673"/>
    <lineage>
        <taxon>Eukaryota</taxon>
        <taxon>Metazoa</taxon>
        <taxon>Chordata</taxon>
        <taxon>Craniata</taxon>
        <taxon>Vertebrata</taxon>
        <taxon>Euteleostomi</taxon>
        <taxon>Mammalia</taxon>
        <taxon>Eutheria</taxon>
        <taxon>Laurasiatheria</taxon>
        <taxon>Chiroptera</taxon>
        <taxon>Yangochiroptera</taxon>
        <taxon>Phyllostomidae</taxon>
        <taxon>Phyllostominae</taxon>
        <taxon>Phyllostomus</taxon>
    </lineage>
</organism>
<comment type="caution">
    <text evidence="2">The sequence shown here is derived from an EMBL/GenBank/DDBJ whole genome shotgun (WGS) entry which is preliminary data.</text>
</comment>
<dbReference type="EMBL" id="JABVXQ010000006">
    <property type="protein sequence ID" value="KAF6104099.1"/>
    <property type="molecule type" value="Genomic_DNA"/>
</dbReference>
<proteinExistence type="predicted"/>
<reference evidence="2 3" key="1">
    <citation type="journal article" date="2020" name="Nature">
        <title>Six reference-quality genomes reveal evolution of bat adaptations.</title>
        <authorList>
            <person name="Jebb D."/>
            <person name="Huang Z."/>
            <person name="Pippel M."/>
            <person name="Hughes G.M."/>
            <person name="Lavrichenko K."/>
            <person name="Devanna P."/>
            <person name="Winkler S."/>
            <person name="Jermiin L.S."/>
            <person name="Skirmuntt E.C."/>
            <person name="Katzourakis A."/>
            <person name="Burkitt-Gray L."/>
            <person name="Ray D.A."/>
            <person name="Sullivan K.A.M."/>
            <person name="Roscito J.G."/>
            <person name="Kirilenko B.M."/>
            <person name="Davalos L.M."/>
            <person name="Corthals A.P."/>
            <person name="Power M.L."/>
            <person name="Jones G."/>
            <person name="Ransome R.D."/>
            <person name="Dechmann D.K.N."/>
            <person name="Locatelli A.G."/>
            <person name="Puechmaille S.J."/>
            <person name="Fedrigo O."/>
            <person name="Jarvis E.D."/>
            <person name="Hiller M."/>
            <person name="Vernes S.C."/>
            <person name="Myers E.W."/>
            <person name="Teeling E.C."/>
        </authorList>
    </citation>
    <scope>NUCLEOTIDE SEQUENCE [LARGE SCALE GENOMIC DNA]</scope>
    <source>
        <strain evidence="2">Bat1K_MPI-CBG_1</strain>
    </source>
</reference>
<dbReference type="Proteomes" id="UP000664940">
    <property type="component" value="Unassembled WGS sequence"/>
</dbReference>
<dbReference type="AlphaFoldDB" id="A0A834A3W7"/>
<feature type="region of interest" description="Disordered" evidence="1">
    <location>
        <begin position="39"/>
        <end position="63"/>
    </location>
</feature>
<name>A0A834A3W7_9CHIR</name>
<gene>
    <name evidence="2" type="ORF">HJG60_011146</name>
</gene>
<sequence length="151" mass="16357">MSVAWIQQPEILGDLTSTFPRSASRAGLALMVKDSRGEPSSFRQMCPPSKEAEDPGLQMQRKGHLCPRDTEQGASSLMFKCLAWASSRYRPAGKVWLQGQLDLKTQTTSLGSAFLCAGFLLSPVVPAEVLDASLPGLDHMLIPELAWPVTG</sequence>
<evidence type="ECO:0000256" key="1">
    <source>
        <dbReference type="SAM" id="MobiDB-lite"/>
    </source>
</evidence>